<name>A0A2S0VPF3_9ALTE</name>
<evidence type="ECO:0000313" key="4">
    <source>
        <dbReference type="Proteomes" id="UP000244441"/>
    </source>
</evidence>
<feature type="compositionally biased region" description="Basic and acidic residues" evidence="2">
    <location>
        <begin position="75"/>
        <end position="91"/>
    </location>
</feature>
<proteinExistence type="predicted"/>
<dbReference type="OrthoDB" id="9765625at2"/>
<reference evidence="3 4" key="1">
    <citation type="submission" date="2018-01" db="EMBL/GenBank/DDBJ databases">
        <title>Genome sequence of a Cantenovulum-like bacteria.</title>
        <authorList>
            <person name="Tan W.R."/>
            <person name="Lau N.-S."/>
            <person name="Go F."/>
            <person name="Amirul A.-A.A."/>
        </authorList>
    </citation>
    <scope>NUCLEOTIDE SEQUENCE [LARGE SCALE GENOMIC DNA]</scope>
    <source>
        <strain evidence="3 4">CCB-QB4</strain>
    </source>
</reference>
<dbReference type="AlphaFoldDB" id="A0A2S0VPF3"/>
<gene>
    <name evidence="3" type="ORF">C2869_06440</name>
</gene>
<keyword evidence="1" id="KW-0533">Nickel</keyword>
<dbReference type="PANTHER" id="PTHR36566:SF1">
    <property type="entry name" value="PYRIDINIUM-3,5-BISTHIOCARBOXYLIC ACID MONONUCLEOTIDE NICKEL INSERTION PROTEIN"/>
    <property type="match status" value="1"/>
</dbReference>
<evidence type="ECO:0000256" key="1">
    <source>
        <dbReference type="ARBA" id="ARBA00022596"/>
    </source>
</evidence>
<sequence length="428" mass="47177">MSSTHIHLDIVGGIAGDMFIAAMLDCQPSLKKPVLEAVAQVIPDNIGQAELYAGINSGISGLKFKLALNNNAEENGHHHTHEHEHEHEHKHEHGHKHTHDHTHHEHEHSHSERTTYRFICQLINQSQLAESVKLIAIDLLTIIGKAEAKVHNKTLDDVHFHELADWDSVMDVVAIAVILAQLTKVKWSISDLPLGSGLVKTAHGLIPVPAPATAEILTGFRFIDDGVAGERITPTGAAILRYLKQQKCLVTRSCGVLQAIGYGLGTKQFKGMPNILRATAFTQNTSLSEEPSSESITVVEFDIDDMTGEELALAADKLRSFTGVVDLVTYASKGKKNRATESFRLLVKPQQLDEVVQACFQQTSTIGLRYHQQARQCLARTAGHIENLAVKWVDRPEGQRTVKVEHDELVSLPTLAARRAVKYSKESV</sequence>
<dbReference type="Pfam" id="PF01969">
    <property type="entry name" value="Ni_insertion"/>
    <property type="match status" value="1"/>
</dbReference>
<dbReference type="KEGG" id="cate:C2869_06440"/>
<dbReference type="InterPro" id="IPR002822">
    <property type="entry name" value="Ni_insertion"/>
</dbReference>
<protein>
    <submittedName>
        <fullName evidence="3">LarC family nickel insertion protein</fullName>
    </submittedName>
</protein>
<dbReference type="Proteomes" id="UP000244441">
    <property type="component" value="Chromosome"/>
</dbReference>
<feature type="region of interest" description="Disordered" evidence="2">
    <location>
        <begin position="75"/>
        <end position="110"/>
    </location>
</feature>
<dbReference type="Gene3D" id="3.30.70.1380">
    <property type="entry name" value="Transcriptional regulatory protein pf0864 domain like"/>
    <property type="match status" value="1"/>
</dbReference>
<organism evidence="3 4">
    <name type="scientific">Saccharobesus litoralis</name>
    <dbReference type="NCBI Taxonomy" id="2172099"/>
    <lineage>
        <taxon>Bacteria</taxon>
        <taxon>Pseudomonadati</taxon>
        <taxon>Pseudomonadota</taxon>
        <taxon>Gammaproteobacteria</taxon>
        <taxon>Alteromonadales</taxon>
        <taxon>Alteromonadaceae</taxon>
        <taxon>Saccharobesus</taxon>
    </lineage>
</organism>
<dbReference type="RefSeq" id="WP_108602172.1">
    <property type="nucleotide sequence ID" value="NZ_CP026604.1"/>
</dbReference>
<accession>A0A2S0VPF3</accession>
<evidence type="ECO:0000313" key="3">
    <source>
        <dbReference type="EMBL" id="AWB66101.1"/>
    </source>
</evidence>
<dbReference type="EMBL" id="CP026604">
    <property type="protein sequence ID" value="AWB66101.1"/>
    <property type="molecule type" value="Genomic_DNA"/>
</dbReference>
<dbReference type="PANTHER" id="PTHR36566">
    <property type="entry name" value="NICKEL INSERTION PROTEIN-RELATED"/>
    <property type="match status" value="1"/>
</dbReference>
<keyword evidence="4" id="KW-1185">Reference proteome</keyword>
<feature type="compositionally biased region" description="Basic residues" evidence="2">
    <location>
        <begin position="92"/>
        <end position="101"/>
    </location>
</feature>
<evidence type="ECO:0000256" key="2">
    <source>
        <dbReference type="SAM" id="MobiDB-lite"/>
    </source>
</evidence>